<comment type="caution">
    <text evidence="9">The sequence shown here is derived from an EMBL/GenBank/DDBJ whole genome shotgun (WGS) entry which is preliminary data.</text>
</comment>
<dbReference type="PANTHER" id="PTHR30026">
    <property type="entry name" value="OUTER MEMBRANE PROTEIN TOLC"/>
    <property type="match status" value="1"/>
</dbReference>
<evidence type="ECO:0000256" key="6">
    <source>
        <dbReference type="ARBA" id="ARBA00023136"/>
    </source>
</evidence>
<gene>
    <name evidence="9" type="ORF">HNQ92_000647</name>
</gene>
<evidence type="ECO:0000313" key="10">
    <source>
        <dbReference type="Proteomes" id="UP000557307"/>
    </source>
</evidence>
<dbReference type="Gene3D" id="1.20.1600.10">
    <property type="entry name" value="Outer membrane efflux proteins (OEP)"/>
    <property type="match status" value="1"/>
</dbReference>
<dbReference type="PANTHER" id="PTHR30026:SF20">
    <property type="entry name" value="OUTER MEMBRANE PROTEIN TOLC"/>
    <property type="match status" value="1"/>
</dbReference>
<accession>A0A840TEH3</accession>
<dbReference type="GO" id="GO:0015562">
    <property type="term" value="F:efflux transmembrane transporter activity"/>
    <property type="evidence" value="ECO:0007669"/>
    <property type="project" value="InterPro"/>
</dbReference>
<dbReference type="InterPro" id="IPR051906">
    <property type="entry name" value="TolC-like"/>
</dbReference>
<evidence type="ECO:0000313" key="9">
    <source>
        <dbReference type="EMBL" id="MBB5282526.1"/>
    </source>
</evidence>
<dbReference type="RefSeq" id="WP_184170810.1">
    <property type="nucleotide sequence ID" value="NZ_JACHGF010000001.1"/>
</dbReference>
<keyword evidence="6" id="KW-0472">Membrane</keyword>
<sequence>MSIVKFLRLLRSCILWVGCGAGVPLLAQELAAPESPVVWDLQTCLAYAKENNIQINTLRLNRKSTEQQYLLSRAALYPDLYGNASQAVNYGRNTGVNLSGTYGINSSWTLYNGGFLRLDIKQRDLAVQSANLSILEEENNVALQITSAYLNILLDKESIIYSQDLVNTSEQLLEQARQRYAAGGIARRDLVQFEAQLANDRYTLIASQNAQRQDMLVLKQLLQLPTEVPFDVAKPDTLGYEAAIPSLLEVQQHALENWPEVKNSEVGIAIAELDLEKARAGYRPIVSVAGSIASSYTNNPTFGASVGQFNDNFYQQVRFLMSVPLFTRRLNKTNVELAKISIDQARLLLKSSELLLSQRVEQAYINALNAQSQYQAANEQLQYIREVYRISNEELRIGTVNMFEFYQQRNLYVQNLQLYLQAKYSAALSVGIYDFYLGVPLKL</sequence>
<keyword evidence="7" id="KW-0998">Cell outer membrane</keyword>
<evidence type="ECO:0000256" key="5">
    <source>
        <dbReference type="ARBA" id="ARBA00022692"/>
    </source>
</evidence>
<dbReference type="Pfam" id="PF02321">
    <property type="entry name" value="OEP"/>
    <property type="match status" value="2"/>
</dbReference>
<evidence type="ECO:0000256" key="4">
    <source>
        <dbReference type="ARBA" id="ARBA00022452"/>
    </source>
</evidence>
<dbReference type="Proteomes" id="UP000557307">
    <property type="component" value="Unassembled WGS sequence"/>
</dbReference>
<evidence type="ECO:0000256" key="3">
    <source>
        <dbReference type="ARBA" id="ARBA00022448"/>
    </source>
</evidence>
<proteinExistence type="inferred from homology"/>
<feature type="signal peptide" evidence="8">
    <location>
        <begin position="1"/>
        <end position="27"/>
    </location>
</feature>
<name>A0A840TEH3_9BACT</name>
<dbReference type="GO" id="GO:0015288">
    <property type="term" value="F:porin activity"/>
    <property type="evidence" value="ECO:0007669"/>
    <property type="project" value="TreeGrafter"/>
</dbReference>
<evidence type="ECO:0000256" key="1">
    <source>
        <dbReference type="ARBA" id="ARBA00004442"/>
    </source>
</evidence>
<comment type="similarity">
    <text evidence="2">Belongs to the outer membrane factor (OMF) (TC 1.B.17) family.</text>
</comment>
<dbReference type="SUPFAM" id="SSF56954">
    <property type="entry name" value="Outer membrane efflux proteins (OEP)"/>
    <property type="match status" value="1"/>
</dbReference>
<dbReference type="GO" id="GO:0009279">
    <property type="term" value="C:cell outer membrane"/>
    <property type="evidence" value="ECO:0007669"/>
    <property type="project" value="UniProtKB-SubCell"/>
</dbReference>
<evidence type="ECO:0000256" key="8">
    <source>
        <dbReference type="SAM" id="SignalP"/>
    </source>
</evidence>
<dbReference type="GO" id="GO:1990281">
    <property type="term" value="C:efflux pump complex"/>
    <property type="evidence" value="ECO:0007669"/>
    <property type="project" value="TreeGrafter"/>
</dbReference>
<feature type="chain" id="PRO_5032420217" evidence="8">
    <location>
        <begin position="28"/>
        <end position="443"/>
    </location>
</feature>
<keyword evidence="10" id="KW-1185">Reference proteome</keyword>
<keyword evidence="3" id="KW-0813">Transport</keyword>
<organism evidence="9 10">
    <name type="scientific">Rhabdobacter roseus</name>
    <dbReference type="NCBI Taxonomy" id="1655419"/>
    <lineage>
        <taxon>Bacteria</taxon>
        <taxon>Pseudomonadati</taxon>
        <taxon>Bacteroidota</taxon>
        <taxon>Cytophagia</taxon>
        <taxon>Cytophagales</taxon>
        <taxon>Cytophagaceae</taxon>
        <taxon>Rhabdobacter</taxon>
    </lineage>
</organism>
<keyword evidence="8" id="KW-0732">Signal</keyword>
<protein>
    <submittedName>
        <fullName evidence="9">Outer membrane protein</fullName>
    </submittedName>
</protein>
<keyword evidence="4" id="KW-1134">Transmembrane beta strand</keyword>
<reference evidence="9 10" key="1">
    <citation type="submission" date="2020-08" db="EMBL/GenBank/DDBJ databases">
        <title>Genomic Encyclopedia of Type Strains, Phase IV (KMG-IV): sequencing the most valuable type-strain genomes for metagenomic binning, comparative biology and taxonomic classification.</title>
        <authorList>
            <person name="Goeker M."/>
        </authorList>
    </citation>
    <scope>NUCLEOTIDE SEQUENCE [LARGE SCALE GENOMIC DNA]</scope>
    <source>
        <strain evidence="9 10">DSM 105074</strain>
    </source>
</reference>
<dbReference type="EMBL" id="JACHGF010000001">
    <property type="protein sequence ID" value="MBB5282526.1"/>
    <property type="molecule type" value="Genomic_DNA"/>
</dbReference>
<evidence type="ECO:0000256" key="2">
    <source>
        <dbReference type="ARBA" id="ARBA00007613"/>
    </source>
</evidence>
<comment type="subcellular location">
    <subcellularLocation>
        <location evidence="1">Cell outer membrane</location>
    </subcellularLocation>
</comment>
<evidence type="ECO:0000256" key="7">
    <source>
        <dbReference type="ARBA" id="ARBA00023237"/>
    </source>
</evidence>
<dbReference type="AlphaFoldDB" id="A0A840TEH3"/>
<keyword evidence="5" id="KW-0812">Transmembrane</keyword>
<dbReference type="InterPro" id="IPR003423">
    <property type="entry name" value="OMP_efflux"/>
</dbReference>